<evidence type="ECO:0000313" key="8">
    <source>
        <dbReference type="EMBL" id="KAG9071740.1"/>
    </source>
</evidence>
<dbReference type="FunFam" id="3.30.160.60:FF:000125">
    <property type="entry name" value="Putative zinc finger protein 143"/>
    <property type="match status" value="1"/>
</dbReference>
<keyword evidence="4" id="KW-0862">Zinc</keyword>
<evidence type="ECO:0000259" key="7">
    <source>
        <dbReference type="PROSITE" id="PS50157"/>
    </source>
</evidence>
<dbReference type="PANTHER" id="PTHR23235:SF120">
    <property type="entry name" value="KRUPPEL-LIKE FACTOR 15"/>
    <property type="match status" value="1"/>
</dbReference>
<evidence type="ECO:0000256" key="3">
    <source>
        <dbReference type="ARBA" id="ARBA00022771"/>
    </source>
</evidence>
<keyword evidence="2" id="KW-0677">Repeat</keyword>
<sequence>MLSTDYSPTQYPSTHIHLLEQNFFPDNIPSNVHTFLPDLSAAATAQLQFDPLDMSSLPALMSPGSSMNEFSESIDGREEEEDDDEDLDEYEIFATPRHCASANISNANSSNADANIKQYQLECTDRTTMGLESGFPFLPTQHPFHNHSHYALPNTSGPMNSEYQQPQMIYHHQQPQEHAPIAEAQHILPLPAQYQQQQRPMYASNFIQQQQQPFIPISAPLHHAVPTISVEQVANSQAYVESGVLNYYISSLESQQQPSLLSTFESSLDLLMTPHLPNGSNISNTSFALSPTMSWASIESSRPASPEQQQAFPSHTVVCENNANNKRPRLTKKHSLSLYRKAKYIATERHVSTTEDGLPVSPSSVAFTGDDSIRFKRKRRVRQTKPKVKPTSFSCDVPNCGKVFSRAYNLTSHMKTHSAERPFLCDSCPLAFARRHDRERHVRLHTGEKPYNCQSCGSGFMRNDALHRHQRICGQSVSALVGLLQQNGSGGQDGAAASSLEGLNASSLYQGMFEL</sequence>
<reference evidence="8" key="1">
    <citation type="submission" date="2021-06" db="EMBL/GenBank/DDBJ databases">
        <title>Genome Sequence of Mortierella hyaline Strain SCG-10, a Cold-Adapted, Nitrate-Reducing Fungus Isolated from Soil in Minnesota, USA.</title>
        <authorList>
            <person name="Aldossari N."/>
        </authorList>
    </citation>
    <scope>NUCLEOTIDE SEQUENCE</scope>
    <source>
        <strain evidence="8">SCG-10</strain>
    </source>
</reference>
<dbReference type="Pfam" id="PF00096">
    <property type="entry name" value="zf-C2H2"/>
    <property type="match status" value="1"/>
</dbReference>
<evidence type="ECO:0000256" key="6">
    <source>
        <dbReference type="SAM" id="MobiDB-lite"/>
    </source>
</evidence>
<dbReference type="SMART" id="SM00355">
    <property type="entry name" value="ZnF_C2H2"/>
    <property type="match status" value="3"/>
</dbReference>
<feature type="domain" description="C2H2-type" evidence="7">
    <location>
        <begin position="423"/>
        <end position="450"/>
    </location>
</feature>
<name>A0A9P8BXA3_9FUNG</name>
<evidence type="ECO:0000256" key="4">
    <source>
        <dbReference type="ARBA" id="ARBA00022833"/>
    </source>
</evidence>
<evidence type="ECO:0000256" key="2">
    <source>
        <dbReference type="ARBA" id="ARBA00022737"/>
    </source>
</evidence>
<comment type="caution">
    <text evidence="8">The sequence shown here is derived from an EMBL/GenBank/DDBJ whole genome shotgun (WGS) entry which is preliminary data.</text>
</comment>
<dbReference type="SUPFAM" id="SSF57667">
    <property type="entry name" value="beta-beta-alpha zinc fingers"/>
    <property type="match status" value="2"/>
</dbReference>
<dbReference type="OrthoDB" id="8117402at2759"/>
<dbReference type="PROSITE" id="PS00028">
    <property type="entry name" value="ZINC_FINGER_C2H2_1"/>
    <property type="match status" value="2"/>
</dbReference>
<dbReference type="InterPro" id="IPR036236">
    <property type="entry name" value="Znf_C2H2_sf"/>
</dbReference>
<evidence type="ECO:0000256" key="5">
    <source>
        <dbReference type="PROSITE-ProRule" id="PRU00042"/>
    </source>
</evidence>
<gene>
    <name evidence="8" type="ORF">KI688_005955</name>
</gene>
<dbReference type="PROSITE" id="PS50157">
    <property type="entry name" value="ZINC_FINGER_C2H2_2"/>
    <property type="match status" value="3"/>
</dbReference>
<dbReference type="Gene3D" id="3.30.160.60">
    <property type="entry name" value="Classic Zinc Finger"/>
    <property type="match status" value="3"/>
</dbReference>
<keyword evidence="1" id="KW-0479">Metal-binding</keyword>
<dbReference type="GO" id="GO:0000981">
    <property type="term" value="F:DNA-binding transcription factor activity, RNA polymerase II-specific"/>
    <property type="evidence" value="ECO:0007669"/>
    <property type="project" value="TreeGrafter"/>
</dbReference>
<keyword evidence="9" id="KW-1185">Reference proteome</keyword>
<evidence type="ECO:0000313" key="9">
    <source>
        <dbReference type="Proteomes" id="UP000707451"/>
    </source>
</evidence>
<evidence type="ECO:0000256" key="1">
    <source>
        <dbReference type="ARBA" id="ARBA00022723"/>
    </source>
</evidence>
<accession>A0A9P8BXA3</accession>
<dbReference type="Proteomes" id="UP000707451">
    <property type="component" value="Unassembled WGS sequence"/>
</dbReference>
<dbReference type="AlphaFoldDB" id="A0A9P8BXA3"/>
<protein>
    <recommendedName>
        <fullName evidence="7">C2H2-type domain-containing protein</fullName>
    </recommendedName>
</protein>
<proteinExistence type="predicted"/>
<keyword evidence="3 5" id="KW-0863">Zinc-finger</keyword>
<feature type="domain" description="C2H2-type" evidence="7">
    <location>
        <begin position="393"/>
        <end position="422"/>
    </location>
</feature>
<dbReference type="InterPro" id="IPR013087">
    <property type="entry name" value="Znf_C2H2_type"/>
</dbReference>
<organism evidence="8 9">
    <name type="scientific">Linnemannia hyalina</name>
    <dbReference type="NCBI Taxonomy" id="64524"/>
    <lineage>
        <taxon>Eukaryota</taxon>
        <taxon>Fungi</taxon>
        <taxon>Fungi incertae sedis</taxon>
        <taxon>Mucoromycota</taxon>
        <taxon>Mortierellomycotina</taxon>
        <taxon>Mortierellomycetes</taxon>
        <taxon>Mortierellales</taxon>
        <taxon>Mortierellaceae</taxon>
        <taxon>Linnemannia</taxon>
    </lineage>
</organism>
<dbReference type="EMBL" id="JAHRHY010000002">
    <property type="protein sequence ID" value="KAG9071740.1"/>
    <property type="molecule type" value="Genomic_DNA"/>
</dbReference>
<feature type="region of interest" description="Disordered" evidence="6">
    <location>
        <begin position="61"/>
        <end position="85"/>
    </location>
</feature>
<dbReference type="FunFam" id="3.30.160.60:FF:000710">
    <property type="entry name" value="Zinc finger protein 768"/>
    <property type="match status" value="1"/>
</dbReference>
<dbReference type="GO" id="GO:0000978">
    <property type="term" value="F:RNA polymerase II cis-regulatory region sequence-specific DNA binding"/>
    <property type="evidence" value="ECO:0007669"/>
    <property type="project" value="TreeGrafter"/>
</dbReference>
<feature type="domain" description="C2H2-type" evidence="7">
    <location>
        <begin position="451"/>
        <end position="472"/>
    </location>
</feature>
<dbReference type="GO" id="GO:0008270">
    <property type="term" value="F:zinc ion binding"/>
    <property type="evidence" value="ECO:0007669"/>
    <property type="project" value="UniProtKB-KW"/>
</dbReference>
<dbReference type="PANTHER" id="PTHR23235">
    <property type="entry name" value="KRUEPPEL-LIKE TRANSCRIPTION FACTOR"/>
    <property type="match status" value="1"/>
</dbReference>